<feature type="domain" description="GerMN" evidence="1">
    <location>
        <begin position="22"/>
        <end position="132"/>
    </location>
</feature>
<dbReference type="Proteomes" id="UP001212498">
    <property type="component" value="Unassembled WGS sequence"/>
</dbReference>
<sequence length="156" mass="16734">MKELLLATVLALTPAQTAADVQVYFSKGHGVPGKVVPVTRTSPHAGVARFAVEQLLKGPTAAERRRGLHSELTGKLRGRSDCGADFTLKIRKGTATLRFCRTVWGSGVGSDARALRTIEATLKQFATVKKVVTLARDGRCLFDQTDSGRSCVTGHE</sequence>
<dbReference type="EMBL" id="JAPNUD010000034">
    <property type="protein sequence ID" value="MDA0642036.1"/>
    <property type="molecule type" value="Genomic_DNA"/>
</dbReference>
<comment type="caution">
    <text evidence="2">The sequence shown here is derived from an EMBL/GenBank/DDBJ whole genome shotgun (WGS) entry which is preliminary data.</text>
</comment>
<evidence type="ECO:0000313" key="3">
    <source>
        <dbReference type="Proteomes" id="UP001212498"/>
    </source>
</evidence>
<gene>
    <name evidence="2" type="ORF">OUY24_15500</name>
</gene>
<dbReference type="RefSeq" id="WP_271276689.1">
    <property type="nucleotide sequence ID" value="NZ_BAABFD010000009.1"/>
</dbReference>
<proteinExistence type="predicted"/>
<organism evidence="2 3">
    <name type="scientific">Nonomuraea ferruginea</name>
    <dbReference type="NCBI Taxonomy" id="46174"/>
    <lineage>
        <taxon>Bacteria</taxon>
        <taxon>Bacillati</taxon>
        <taxon>Actinomycetota</taxon>
        <taxon>Actinomycetes</taxon>
        <taxon>Streptosporangiales</taxon>
        <taxon>Streptosporangiaceae</taxon>
        <taxon>Nonomuraea</taxon>
    </lineage>
</organism>
<evidence type="ECO:0000313" key="2">
    <source>
        <dbReference type="EMBL" id="MDA0642036.1"/>
    </source>
</evidence>
<keyword evidence="3" id="KW-1185">Reference proteome</keyword>
<accession>A0ABT4SXR3</accession>
<evidence type="ECO:0000259" key="1">
    <source>
        <dbReference type="Pfam" id="PF10646"/>
    </source>
</evidence>
<dbReference type="InterPro" id="IPR019606">
    <property type="entry name" value="GerMN"/>
</dbReference>
<dbReference type="Pfam" id="PF10646">
    <property type="entry name" value="Germane"/>
    <property type="match status" value="1"/>
</dbReference>
<reference evidence="2 3" key="1">
    <citation type="submission" date="2022-11" db="EMBL/GenBank/DDBJ databases">
        <title>Nonomuraea corallina sp. nov., a new species of the genus Nonomuraea isolated from sea side sediment in Thai sea.</title>
        <authorList>
            <person name="Ngamcharungchit C."/>
            <person name="Matsumoto A."/>
            <person name="Suriyachadkun C."/>
            <person name="Panbangred W."/>
            <person name="Inahashi Y."/>
            <person name="Intra B."/>
        </authorList>
    </citation>
    <scope>NUCLEOTIDE SEQUENCE [LARGE SCALE GENOMIC DNA]</scope>
    <source>
        <strain evidence="2 3">DSM 43553</strain>
    </source>
</reference>
<name>A0ABT4SXR3_9ACTN</name>
<protein>
    <submittedName>
        <fullName evidence="2">GerMN domain-containing protein</fullName>
    </submittedName>
</protein>